<keyword evidence="4" id="KW-1185">Reference proteome</keyword>
<evidence type="ECO:0000313" key="3">
    <source>
        <dbReference type="EMBL" id="SEA65761.1"/>
    </source>
</evidence>
<dbReference type="InterPro" id="IPR000620">
    <property type="entry name" value="EamA_dom"/>
</dbReference>
<keyword evidence="1" id="KW-0472">Membrane</keyword>
<organism evidence="3 4">
    <name type="scientific">Arachidicoccus rhizosphaerae</name>
    <dbReference type="NCBI Taxonomy" id="551991"/>
    <lineage>
        <taxon>Bacteria</taxon>
        <taxon>Pseudomonadati</taxon>
        <taxon>Bacteroidota</taxon>
        <taxon>Chitinophagia</taxon>
        <taxon>Chitinophagales</taxon>
        <taxon>Chitinophagaceae</taxon>
        <taxon>Arachidicoccus</taxon>
    </lineage>
</organism>
<feature type="transmembrane region" description="Helical" evidence="1">
    <location>
        <begin position="162"/>
        <end position="182"/>
    </location>
</feature>
<dbReference type="PANTHER" id="PTHR22911:SF137">
    <property type="entry name" value="SOLUTE CARRIER FAMILY 35 MEMBER G2-RELATED"/>
    <property type="match status" value="1"/>
</dbReference>
<dbReference type="Pfam" id="PF00892">
    <property type="entry name" value="EamA"/>
    <property type="match status" value="2"/>
</dbReference>
<evidence type="ECO:0000313" key="4">
    <source>
        <dbReference type="Proteomes" id="UP000199041"/>
    </source>
</evidence>
<dbReference type="Proteomes" id="UP000199041">
    <property type="component" value="Unassembled WGS sequence"/>
</dbReference>
<feature type="transmembrane region" description="Helical" evidence="1">
    <location>
        <begin position="34"/>
        <end position="54"/>
    </location>
</feature>
<gene>
    <name evidence="3" type="ORF">SAMN05192529_1409</name>
</gene>
<accession>A0A1H4CZH4</accession>
<name>A0A1H4CZH4_9BACT</name>
<dbReference type="PANTHER" id="PTHR22911">
    <property type="entry name" value="ACYL-MALONYL CONDENSING ENZYME-RELATED"/>
    <property type="match status" value="1"/>
</dbReference>
<feature type="transmembrane region" description="Helical" evidence="1">
    <location>
        <begin position="290"/>
        <end position="308"/>
    </location>
</feature>
<feature type="transmembrane region" description="Helical" evidence="1">
    <location>
        <begin position="260"/>
        <end position="284"/>
    </location>
</feature>
<feature type="domain" description="EamA" evidence="2">
    <location>
        <begin position="1"/>
        <end position="149"/>
    </location>
</feature>
<sequence>MVLLGGCSFGILSTFVKLSYEKGLSLADVTSAQAYFGAAILWLFLLIYKGTALLNGGGRIRRVSAAGIEQLKIKNKVSTRLRLILTGMASGAISICYYKCVEHMAASIAIILLMQYTWMSILLERFIFKIPVTGRKWLFVGIVLLGTILGSGLIGQRGTVDIAWSSIAYGLLAGFFYAVFILANGHVGNEMPAVIKSSWVVLGVVLLIMAVFPPFGKLVSLMHHQALPNYLKQVAVSGLLLGFFGMVLPPLLFASAIPKIGVALSSILGSIELPTAALCGYFVLQENISLWQLAGILFILGAIIIVNIEPKPNGQHRT</sequence>
<dbReference type="AlphaFoldDB" id="A0A1H4CZH4"/>
<feature type="domain" description="EamA" evidence="2">
    <location>
        <begin position="166"/>
        <end position="307"/>
    </location>
</feature>
<reference evidence="3 4" key="1">
    <citation type="submission" date="2016-10" db="EMBL/GenBank/DDBJ databases">
        <authorList>
            <person name="de Groot N.N."/>
        </authorList>
    </citation>
    <scope>NUCLEOTIDE SEQUENCE [LARGE SCALE GENOMIC DNA]</scope>
    <source>
        <strain evidence="3 4">Vu-144</strain>
    </source>
</reference>
<keyword evidence="1" id="KW-0812">Transmembrane</keyword>
<proteinExistence type="predicted"/>
<protein>
    <submittedName>
        <fullName evidence="3">Threonine/homoserine efflux transporter RhtA</fullName>
    </submittedName>
</protein>
<dbReference type="SUPFAM" id="SSF103481">
    <property type="entry name" value="Multidrug resistance efflux transporter EmrE"/>
    <property type="match status" value="2"/>
</dbReference>
<feature type="transmembrane region" description="Helical" evidence="1">
    <location>
        <begin position="235"/>
        <end position="253"/>
    </location>
</feature>
<feature type="transmembrane region" description="Helical" evidence="1">
    <location>
        <begin position="194"/>
        <end position="215"/>
    </location>
</feature>
<dbReference type="InterPro" id="IPR037185">
    <property type="entry name" value="EmrE-like"/>
</dbReference>
<evidence type="ECO:0000259" key="2">
    <source>
        <dbReference type="Pfam" id="PF00892"/>
    </source>
</evidence>
<keyword evidence="1" id="KW-1133">Transmembrane helix</keyword>
<feature type="transmembrane region" description="Helical" evidence="1">
    <location>
        <begin position="104"/>
        <end position="125"/>
    </location>
</feature>
<dbReference type="GO" id="GO:0016020">
    <property type="term" value="C:membrane"/>
    <property type="evidence" value="ECO:0007669"/>
    <property type="project" value="InterPro"/>
</dbReference>
<dbReference type="STRING" id="551991.SAMN05192529_1409"/>
<dbReference type="EMBL" id="FNQY01000040">
    <property type="protein sequence ID" value="SEA65761.1"/>
    <property type="molecule type" value="Genomic_DNA"/>
</dbReference>
<evidence type="ECO:0000256" key="1">
    <source>
        <dbReference type="SAM" id="Phobius"/>
    </source>
</evidence>
<feature type="transmembrane region" description="Helical" evidence="1">
    <location>
        <begin position="137"/>
        <end position="156"/>
    </location>
</feature>